<keyword evidence="5" id="KW-1185">Reference proteome</keyword>
<evidence type="ECO:0000256" key="2">
    <source>
        <dbReference type="SAM" id="SignalP"/>
    </source>
</evidence>
<dbReference type="InterPro" id="IPR015919">
    <property type="entry name" value="Cadherin-like_sf"/>
</dbReference>
<feature type="region of interest" description="Disordered" evidence="1">
    <location>
        <begin position="700"/>
        <end position="722"/>
    </location>
</feature>
<feature type="compositionally biased region" description="Polar residues" evidence="1">
    <location>
        <begin position="642"/>
        <end position="658"/>
    </location>
</feature>
<dbReference type="Proteomes" id="UP000703269">
    <property type="component" value="Unassembled WGS sequence"/>
</dbReference>
<dbReference type="SUPFAM" id="SSF49313">
    <property type="entry name" value="Cadherin-like"/>
    <property type="match status" value="2"/>
</dbReference>
<dbReference type="EMBL" id="BPQB01000016">
    <property type="protein sequence ID" value="GJE90457.1"/>
    <property type="molecule type" value="Genomic_DNA"/>
</dbReference>
<evidence type="ECO:0000259" key="3">
    <source>
        <dbReference type="SMART" id="SM00736"/>
    </source>
</evidence>
<proteinExistence type="predicted"/>
<feature type="region of interest" description="Disordered" evidence="1">
    <location>
        <begin position="642"/>
        <end position="680"/>
    </location>
</feature>
<dbReference type="SMART" id="SM00736">
    <property type="entry name" value="CADG"/>
    <property type="match status" value="2"/>
</dbReference>
<dbReference type="AlphaFoldDB" id="A0A9P3G708"/>
<dbReference type="InterPro" id="IPR006644">
    <property type="entry name" value="Cadg"/>
</dbReference>
<evidence type="ECO:0000313" key="4">
    <source>
        <dbReference type="EMBL" id="GJE90457.1"/>
    </source>
</evidence>
<evidence type="ECO:0000256" key="1">
    <source>
        <dbReference type="SAM" id="MobiDB-lite"/>
    </source>
</evidence>
<dbReference type="Gene3D" id="2.60.40.10">
    <property type="entry name" value="Immunoglobulins"/>
    <property type="match status" value="3"/>
</dbReference>
<sequence length="958" mass="102725">MHVARLLRVFSATLLCTPVFASVVVQHSLEDQLPLIARTNTPYSWTASNNTFVSTRNATLEYTATDLPGWLAFDRNTLSFHGTPSKGDEGSHTITLTAKESNPSDQDSSSFSLIVSSAPAPKVKHPVVEQFKLPNPSLSSVYLVSQNSALKSEVPALRIPPKWSFSIGFEYDTFTSDTVEDIFYAALQRDGSPLPDWIEFNPRSITFNGVTPPTRDERFPRSLALSLHGSDQEGYSSGSLPFDIFVAEHELSLSVISLPTINVTADTEFSVSLNSPADFSGVLLDGQPIQPSDIVTMEVDTSFYGSWLDYDTASKTLSGTPPDGMDIDEDDPVLPVTITTTVNQTIETNVSIAVVPSYFTAPMLQPVLIQGGQPWTFALAPYLSNATGPGGHDDVSLSAAFDPDASTQFLTFNPSAATITGTMPQNFSDYSHITITFTAYSHVTHSTSHASLPISLTPADYAHSHDKTGTQLSAATKAKLLLGLKIAFGIVGGLFLFGISLAAFRRFARVEDTALIGEEAQRAWTEEEKKWYGIGIDVNGQDVGTELRRVRTRMGNESPWSSRSLGSPAVMSKAEFLTRVRTAARRVSDTVRNIGSTNNKKRPVIGKPTLIMAEDGRSPSLDNPFDDINAAMYVPSATSGWTGASVSIPGSPSDSTGGRSIPRRRPDFGPPGRSPSTMLLATPPQTYVSKTHAYAQGAPLTRSASVESDGSGESARTHATEAVIQRARSVRSVRSAASMVSVGEHGASAARLVPFGAARVPVPKATQDQPVAAAGQVRTKRVTSQMAKVFRSMSTEKRFSQAEGLPGDDLSVGIEYVRALGNNVDELTPAGSPSPSFSVAESSHVGQLSRSTTAAGPVPTPRMLKRTGEPFQFRIALMLPLSHTKPLEVRPEGGKKLPRFLKVDLTAVASAGAEKRVVEFSGTPVKADVGEVNIGVYERGGSECVGRVIIEVVEARKR</sequence>
<organism evidence="4 5">
    <name type="scientific">Phanerochaete sordida</name>
    <dbReference type="NCBI Taxonomy" id="48140"/>
    <lineage>
        <taxon>Eukaryota</taxon>
        <taxon>Fungi</taxon>
        <taxon>Dikarya</taxon>
        <taxon>Basidiomycota</taxon>
        <taxon>Agaricomycotina</taxon>
        <taxon>Agaricomycetes</taxon>
        <taxon>Polyporales</taxon>
        <taxon>Phanerochaetaceae</taxon>
        <taxon>Phanerochaete</taxon>
    </lineage>
</organism>
<dbReference type="OrthoDB" id="414243at2759"/>
<evidence type="ECO:0000313" key="5">
    <source>
        <dbReference type="Proteomes" id="UP000703269"/>
    </source>
</evidence>
<comment type="caution">
    <text evidence="4">The sequence shown here is derived from an EMBL/GenBank/DDBJ whole genome shotgun (WGS) entry which is preliminary data.</text>
</comment>
<dbReference type="Pfam" id="PF05345">
    <property type="entry name" value="He_PIG"/>
    <property type="match status" value="1"/>
</dbReference>
<dbReference type="GO" id="GO:0016020">
    <property type="term" value="C:membrane"/>
    <property type="evidence" value="ECO:0007669"/>
    <property type="project" value="InterPro"/>
</dbReference>
<dbReference type="InterPro" id="IPR013783">
    <property type="entry name" value="Ig-like_fold"/>
</dbReference>
<feature type="chain" id="PRO_5040140995" description="Dystroglycan-type cadherin-like domain-containing protein" evidence="2">
    <location>
        <begin position="22"/>
        <end position="958"/>
    </location>
</feature>
<feature type="signal peptide" evidence="2">
    <location>
        <begin position="1"/>
        <end position="21"/>
    </location>
</feature>
<accession>A0A9P3G708</accession>
<gene>
    <name evidence="4" type="ORF">PsYK624_065930</name>
</gene>
<feature type="domain" description="Dystroglycan-type cadherin-like" evidence="3">
    <location>
        <begin position="144"/>
        <end position="253"/>
    </location>
</feature>
<feature type="domain" description="Dystroglycan-type cadherin-like" evidence="3">
    <location>
        <begin position="24"/>
        <end position="122"/>
    </location>
</feature>
<dbReference type="GO" id="GO:0005509">
    <property type="term" value="F:calcium ion binding"/>
    <property type="evidence" value="ECO:0007669"/>
    <property type="project" value="InterPro"/>
</dbReference>
<reference evidence="4 5" key="1">
    <citation type="submission" date="2021-08" db="EMBL/GenBank/DDBJ databases">
        <title>Draft Genome Sequence of Phanerochaete sordida strain YK-624.</title>
        <authorList>
            <person name="Mori T."/>
            <person name="Dohra H."/>
            <person name="Suzuki T."/>
            <person name="Kawagishi H."/>
            <person name="Hirai H."/>
        </authorList>
    </citation>
    <scope>NUCLEOTIDE SEQUENCE [LARGE SCALE GENOMIC DNA]</scope>
    <source>
        <strain evidence="4 5">YK-624</strain>
    </source>
</reference>
<protein>
    <recommendedName>
        <fullName evidence="3">Dystroglycan-type cadherin-like domain-containing protein</fullName>
    </recommendedName>
</protein>
<keyword evidence="2" id="KW-0732">Signal</keyword>
<name>A0A9P3G708_9APHY</name>